<dbReference type="InterPro" id="IPR050508">
    <property type="entry name" value="Methyltransf_Superfamily"/>
</dbReference>
<dbReference type="Proteomes" id="UP001157974">
    <property type="component" value="Unassembled WGS sequence"/>
</dbReference>
<dbReference type="Pfam" id="PF13489">
    <property type="entry name" value="Methyltransf_23"/>
    <property type="match status" value="1"/>
</dbReference>
<gene>
    <name evidence="1" type="ORF">NDN08_001202</name>
</gene>
<protein>
    <recommendedName>
        <fullName evidence="3">Methyltransferase type 11 domain-containing protein</fullName>
    </recommendedName>
</protein>
<dbReference type="PANTHER" id="PTHR42912">
    <property type="entry name" value="METHYLTRANSFERASE"/>
    <property type="match status" value="1"/>
</dbReference>
<dbReference type="CDD" id="cd02440">
    <property type="entry name" value="AdoMet_MTases"/>
    <property type="match status" value="1"/>
</dbReference>
<accession>A0AAV8UQ36</accession>
<evidence type="ECO:0008006" key="3">
    <source>
        <dbReference type="Google" id="ProtNLM"/>
    </source>
</evidence>
<sequence length="258" mass="29235">MVFLKAGLFFLPYAAGVGSFFLWRKSREGENVPPVEMRTSKKDKKLLYQDLAGKYDASISADERLMLLGLMRYWLVSKAEGRVLEVAGGTGRNFKYYKPECDVTFTDSSVAMVQTAQEKANKLRTKEKGEIFKFEVQDAENLNYPDNSFDTVVGTFGLCSVDHPEKQLKEMQRVCKDDGTILLLEHGASSFEVLRNLQAVYAQKHYDKWGCIYNRDIDKLVEESGSTVKDKKTFHLGTTHLIIAKPNKESSPQPQQPV</sequence>
<evidence type="ECO:0000313" key="1">
    <source>
        <dbReference type="EMBL" id="KAJ8904684.1"/>
    </source>
</evidence>
<dbReference type="EMBL" id="JAMWBK010000005">
    <property type="protein sequence ID" value="KAJ8904684.1"/>
    <property type="molecule type" value="Genomic_DNA"/>
</dbReference>
<name>A0AAV8UQ36_9RHOD</name>
<comment type="caution">
    <text evidence="1">The sequence shown here is derived from an EMBL/GenBank/DDBJ whole genome shotgun (WGS) entry which is preliminary data.</text>
</comment>
<dbReference type="GO" id="GO:0008168">
    <property type="term" value="F:methyltransferase activity"/>
    <property type="evidence" value="ECO:0007669"/>
    <property type="project" value="TreeGrafter"/>
</dbReference>
<keyword evidence="2" id="KW-1185">Reference proteome</keyword>
<evidence type="ECO:0000313" key="2">
    <source>
        <dbReference type="Proteomes" id="UP001157974"/>
    </source>
</evidence>
<organism evidence="1 2">
    <name type="scientific">Rhodosorus marinus</name>
    <dbReference type="NCBI Taxonomy" id="101924"/>
    <lineage>
        <taxon>Eukaryota</taxon>
        <taxon>Rhodophyta</taxon>
        <taxon>Stylonematophyceae</taxon>
        <taxon>Stylonematales</taxon>
        <taxon>Stylonemataceae</taxon>
        <taxon>Rhodosorus</taxon>
    </lineage>
</organism>
<dbReference type="AlphaFoldDB" id="A0AAV8UQ36"/>
<dbReference type="SUPFAM" id="SSF53335">
    <property type="entry name" value="S-adenosyl-L-methionine-dependent methyltransferases"/>
    <property type="match status" value="1"/>
</dbReference>
<reference evidence="1 2" key="1">
    <citation type="journal article" date="2023" name="Nat. Commun.">
        <title>Origin of minicircular mitochondrial genomes in red algae.</title>
        <authorList>
            <person name="Lee Y."/>
            <person name="Cho C.H."/>
            <person name="Lee Y.M."/>
            <person name="Park S.I."/>
            <person name="Yang J.H."/>
            <person name="West J.A."/>
            <person name="Bhattacharya D."/>
            <person name="Yoon H.S."/>
        </authorList>
    </citation>
    <scope>NUCLEOTIDE SEQUENCE [LARGE SCALE GENOMIC DNA]</scope>
    <source>
        <strain evidence="1 2">CCMP1338</strain>
        <tissue evidence="1">Whole cell</tissue>
    </source>
</reference>
<dbReference type="Gene3D" id="3.40.50.150">
    <property type="entry name" value="Vaccinia Virus protein VP39"/>
    <property type="match status" value="1"/>
</dbReference>
<proteinExistence type="predicted"/>
<dbReference type="PANTHER" id="PTHR42912:SF80">
    <property type="entry name" value="METHYLTRANSFERASE DOMAIN-CONTAINING PROTEIN"/>
    <property type="match status" value="1"/>
</dbReference>
<dbReference type="InterPro" id="IPR029063">
    <property type="entry name" value="SAM-dependent_MTases_sf"/>
</dbReference>